<keyword evidence="2" id="KW-0418">Kinase</keyword>
<keyword evidence="2" id="KW-0723">Serine/threonine-protein kinase</keyword>
<evidence type="ECO:0000313" key="3">
    <source>
        <dbReference type="Proteomes" id="UP000475532"/>
    </source>
</evidence>
<dbReference type="AlphaFoldDB" id="A0A6L9QK08"/>
<protein>
    <submittedName>
        <fullName evidence="2">Serine/threonine protein kinase</fullName>
    </submittedName>
</protein>
<accession>A0A6L9QK08</accession>
<dbReference type="GO" id="GO:0004674">
    <property type="term" value="F:protein serine/threonine kinase activity"/>
    <property type="evidence" value="ECO:0007669"/>
    <property type="project" value="UniProtKB-KW"/>
</dbReference>
<dbReference type="SUPFAM" id="SSF48452">
    <property type="entry name" value="TPR-like"/>
    <property type="match status" value="1"/>
</dbReference>
<feature type="domain" description="Protein kinase G tetratricopeptide repeat containing" evidence="1">
    <location>
        <begin position="13"/>
        <end position="89"/>
    </location>
</feature>
<dbReference type="EMBL" id="JAAGLI010000464">
    <property type="protein sequence ID" value="NEA24364.1"/>
    <property type="molecule type" value="Genomic_DNA"/>
</dbReference>
<dbReference type="RefSeq" id="WP_275406823.1">
    <property type="nucleotide sequence ID" value="NZ_JAAGLI010000464.1"/>
</dbReference>
<dbReference type="Proteomes" id="UP000475532">
    <property type="component" value="Unassembled WGS sequence"/>
</dbReference>
<organism evidence="2 3">
    <name type="scientific">Actinomadura bangladeshensis</name>
    <dbReference type="NCBI Taxonomy" id="453573"/>
    <lineage>
        <taxon>Bacteria</taxon>
        <taxon>Bacillati</taxon>
        <taxon>Actinomycetota</taxon>
        <taxon>Actinomycetes</taxon>
        <taxon>Streptosporangiales</taxon>
        <taxon>Thermomonosporaceae</taxon>
        <taxon>Actinomadura</taxon>
    </lineage>
</organism>
<evidence type="ECO:0000259" key="1">
    <source>
        <dbReference type="Pfam" id="PF16918"/>
    </source>
</evidence>
<reference evidence="2 3" key="1">
    <citation type="submission" date="2020-01" db="EMBL/GenBank/DDBJ databases">
        <title>Insect and environment-associated Actinomycetes.</title>
        <authorList>
            <person name="Currrie C."/>
            <person name="Chevrette M."/>
            <person name="Carlson C."/>
            <person name="Stubbendieck R."/>
            <person name="Wendt-Pienkowski E."/>
        </authorList>
    </citation>
    <scope>NUCLEOTIDE SEQUENCE [LARGE SCALE GENOMIC DNA]</scope>
    <source>
        <strain evidence="2 3">SID10258</strain>
    </source>
</reference>
<dbReference type="Gene3D" id="1.25.40.10">
    <property type="entry name" value="Tetratricopeptide repeat domain"/>
    <property type="match status" value="1"/>
</dbReference>
<comment type="caution">
    <text evidence="2">The sequence shown here is derived from an EMBL/GenBank/DDBJ whole genome shotgun (WGS) entry which is preliminary data.</text>
</comment>
<feature type="non-terminal residue" evidence="2">
    <location>
        <position position="1"/>
    </location>
</feature>
<proteinExistence type="predicted"/>
<gene>
    <name evidence="2" type="ORF">G3I70_17975</name>
</gene>
<dbReference type="Pfam" id="PF16918">
    <property type="entry name" value="PknG_TPR"/>
    <property type="match status" value="1"/>
</dbReference>
<dbReference type="InterPro" id="IPR031636">
    <property type="entry name" value="PknG_TPR"/>
</dbReference>
<feature type="non-terminal residue" evidence="2">
    <location>
        <position position="89"/>
    </location>
</feature>
<sequence>LAALEPAQVAEAAANAPVRTTEVRLALARVKIELGAADEAGALLDELDAERPGDWRVGWYRAVGLLARGRTAEAEPLFDRMYGLLPGEA</sequence>
<name>A0A6L9QK08_9ACTN</name>
<dbReference type="InterPro" id="IPR011990">
    <property type="entry name" value="TPR-like_helical_dom_sf"/>
</dbReference>
<keyword evidence="2" id="KW-0808">Transferase</keyword>
<evidence type="ECO:0000313" key="2">
    <source>
        <dbReference type="EMBL" id="NEA24364.1"/>
    </source>
</evidence>